<reference evidence="2" key="2">
    <citation type="submission" date="2019-02" db="EMBL/GenBank/DDBJ databases">
        <authorList>
            <person name="Jiang L.L."/>
            <person name="Zhang Y."/>
        </authorList>
    </citation>
    <scope>NUCLEOTIDE SEQUENCE</scope>
</reference>
<dbReference type="EMBL" id="MN977364">
    <property type="protein sequence ID" value="QID02730.1"/>
    <property type="molecule type" value="Genomic_DNA"/>
</dbReference>
<protein>
    <submittedName>
        <fullName evidence="5">GIY-YIG homing endonuclease</fullName>
    </submittedName>
</protein>
<dbReference type="EMBL" id="MN977366">
    <property type="protein sequence ID" value="QID02914.1"/>
    <property type="molecule type" value="Genomic_DNA"/>
</dbReference>
<feature type="region of interest" description="Disordered" evidence="1">
    <location>
        <begin position="49"/>
        <end position="175"/>
    </location>
</feature>
<evidence type="ECO:0000313" key="4">
    <source>
        <dbReference type="EMBL" id="QID02798.1"/>
    </source>
</evidence>
<dbReference type="RefSeq" id="YP_009568349.1">
    <property type="nucleotide sequence ID" value="NC_041246.1"/>
</dbReference>
<sequence>MIDYLSIHLEKTIKNIFYQEINLTGINENKELNKNSKLFINFMENSNKNSEVRASNTKNTKRSFRDTNLNIPNNSQNENSDERVSNISATQNIEANSSKSNNNPRPKKQINQSSKILTELDNDQSEDNRPKRRKTRSNKHSQKVNTNSQKETSTSSSELINSQQNVTDTQNNPDQMEGSWHFFKKGFYKNDKGLKDFFDGGFVFFPKGFNTKNLFAGTHINQESPSVFVFLNPDESDGNWYYFKEGKYLDNTTRRQKNFKGGYVFLPSNCENGVWSAIQYSLIAPPYPVTDPSNTNIDEISGASGYQVSRLPKYIGQEKINYEIMKAHRVFESKTIFETMPKSNNSIVEILKGILGDRLSEWKRLNVNACGIYSRDNDDYNNRMSKYANEVVRHVKSLQTLEKIYNKGEIDKINYEEKKSGILTYIFYEEKKFRYLKSVR</sequence>
<keyword evidence="5" id="KW-0540">Nuclease</keyword>
<dbReference type="EMBL" id="MN977366">
    <property type="protein sequence ID" value="QID02840.1"/>
    <property type="molecule type" value="Genomic_DNA"/>
</dbReference>
<keyword evidence="5" id="KW-0378">Hydrolase</keyword>
<keyword evidence="5" id="KW-0255">Endonuclease</keyword>
<dbReference type="EMBL" id="MK571436">
    <property type="protein sequence ID" value="QBL01987.1"/>
    <property type="molecule type" value="Genomic_DNA"/>
</dbReference>
<feature type="compositionally biased region" description="Polar residues" evidence="1">
    <location>
        <begin position="66"/>
        <end position="78"/>
    </location>
</feature>
<organism evidence="2">
    <name type="scientific">Orbilia oligospora</name>
    <name type="common">Nematode-trapping fungus</name>
    <name type="synonym">Arthrobotrys oligospora</name>
    <dbReference type="NCBI Taxonomy" id="2813651"/>
    <lineage>
        <taxon>Eukaryota</taxon>
        <taxon>Fungi</taxon>
        <taxon>Dikarya</taxon>
        <taxon>Ascomycota</taxon>
        <taxon>Pezizomycotina</taxon>
        <taxon>Orbiliomycetes</taxon>
        <taxon>Orbiliales</taxon>
        <taxon>Orbiliaceae</taxon>
        <taxon>Orbilia</taxon>
    </lineage>
</organism>
<keyword evidence="2" id="KW-0496">Mitochondrion</keyword>
<evidence type="ECO:0000313" key="5">
    <source>
        <dbReference type="EMBL" id="QID02840.1"/>
    </source>
</evidence>
<feature type="compositionally biased region" description="Polar residues" evidence="1">
    <location>
        <begin position="49"/>
        <end position="58"/>
    </location>
</feature>
<dbReference type="GeneID" id="39411639"/>
<feature type="compositionally biased region" description="Basic residues" evidence="1">
    <location>
        <begin position="130"/>
        <end position="142"/>
    </location>
</feature>
<name>A0A481ZLR2_ORBOL</name>
<evidence type="ECO:0000313" key="2">
    <source>
        <dbReference type="EMBL" id="QBL01987.1"/>
    </source>
</evidence>
<dbReference type="EMBL" id="MN977365">
    <property type="protein sequence ID" value="QID02798.1"/>
    <property type="molecule type" value="Genomic_DNA"/>
</dbReference>
<geneLocation type="mitochondrion" evidence="2"/>
<evidence type="ECO:0000256" key="1">
    <source>
        <dbReference type="SAM" id="MobiDB-lite"/>
    </source>
</evidence>
<dbReference type="GO" id="GO:0004519">
    <property type="term" value="F:endonuclease activity"/>
    <property type="evidence" value="ECO:0007669"/>
    <property type="project" value="UniProtKB-KW"/>
</dbReference>
<proteinExistence type="predicted"/>
<evidence type="ECO:0000313" key="3">
    <source>
        <dbReference type="EMBL" id="QID02730.1"/>
    </source>
</evidence>
<reference evidence="2" key="1">
    <citation type="journal article" date="2018" name="Mitochondrial DNA Part B Resour">
        <title>The complete mitochondrial genomes of the nematode-trapping fungus Arthrobotrys oligospora.</title>
        <authorList>
            <person name="Jiang L."/>
            <person name="Zhang Y."/>
            <person name="Xu J."/>
            <person name="Zhang K.-Q."/>
            <person name="Zhang Y."/>
        </authorList>
    </citation>
    <scope>NUCLEOTIDE SEQUENCE</scope>
</reference>
<reference evidence="3" key="3">
    <citation type="submission" date="2020-01" db="EMBL/GenBank/DDBJ databases">
        <authorList>
            <person name="Fang M.L."/>
            <person name="Zhang Y."/>
        </authorList>
    </citation>
    <scope>NUCLEOTIDE SEQUENCE</scope>
    <source>
        <strain evidence="3">YMF1.02765</strain>
        <strain evidence="4">YMF1.02775</strain>
        <strain evidence="5">YMF1.03037</strain>
    </source>
</reference>
<gene>
    <name evidence="2" type="primary">orf3</name>
    <name evidence="3" type="synonym">orf440</name>
</gene>
<feature type="compositionally biased region" description="Polar residues" evidence="1">
    <location>
        <begin position="85"/>
        <end position="95"/>
    </location>
</feature>
<feature type="compositionally biased region" description="Polar residues" evidence="1">
    <location>
        <begin position="143"/>
        <end position="174"/>
    </location>
</feature>
<dbReference type="AlphaFoldDB" id="A0A481ZLR2"/>
<accession>A0A481ZLR2</accession>